<dbReference type="Pfam" id="PF07221">
    <property type="entry name" value="GlcNAc_2-epim"/>
    <property type="match status" value="1"/>
</dbReference>
<sequence>MSAPAARRTYSDSIAGYVTSFDPVHDRFGLRTSDDREFTIHLDGLIGSEIVRNLGDERRDTSGSTRDMLAEGRFVFVHGLFYQWEGGERIEARQITFPEETRGAYVFEKPTWWVQQAAEIADFYLRGHFPDGVYDWRNFRTKLTLSGTHLPEFAGQDVRQETDTISRLVYGLATAFMLTGEDRFLEAAQSGTDYLREHMRVVDEREGVAYWYHGIDITSSGQRKVFASEFGDDFDAIPMYEQIYALAGPTQTYRITGDPRILEDIDRTVALFHRYFKDEDRGGFFSHLDPITMDPRADSLGRNRSRKNWNSVGDHAPAYLINAYLATGREDFAELLENTADTITKYFPDEPNSPFVQERFHEDWSPDRTWGWQQDRAVVGHNLKIAWNLTRIRALRDKPEYAALAERIADIMPPVGSDQQRGGWYDVVDRRADPASGAHRLVWHDRKAWWQQEQSILAYLILAGVDGDPEHRRLAREAAAFYNAFFLDYDDGGVYFNVLANGIPYLLGTERLKGSHSMAGYHALELCYLAAAYTGLLLTSSPLTLHFRPLPETFPGRVLRVSPDLLPEGTVQIDRVWIDDQPYLDFDPKALTVNLPESDVPLKVRVDVEPADMRLRVTSEFDGNTAHIHCDGVIDRDELDKFRRALVEALSVEPRRVEFHLCKTTEITRPAINELLFQRAKIGLDVEFVIVGCALPEVTQALLATDAFVVELDDEGSCDRD</sequence>
<proteinExistence type="inferred from homology"/>
<evidence type="ECO:0000256" key="2">
    <source>
        <dbReference type="ARBA" id="ARBA00023235"/>
    </source>
</evidence>
<keyword evidence="4" id="KW-1185">Reference proteome</keyword>
<evidence type="ECO:0000313" key="3">
    <source>
        <dbReference type="EMBL" id="GAA4855876.1"/>
    </source>
</evidence>
<keyword evidence="2" id="KW-0413">Isomerase</keyword>
<organism evidence="3 4">
    <name type="scientific">Kitasatospora terrestris</name>
    <dbReference type="NCBI Taxonomy" id="258051"/>
    <lineage>
        <taxon>Bacteria</taxon>
        <taxon>Bacillati</taxon>
        <taxon>Actinomycetota</taxon>
        <taxon>Actinomycetes</taxon>
        <taxon>Kitasatosporales</taxon>
        <taxon>Streptomycetaceae</taxon>
        <taxon>Kitasatospora</taxon>
    </lineage>
</organism>
<dbReference type="SUPFAM" id="SSF48208">
    <property type="entry name" value="Six-hairpin glycosidases"/>
    <property type="match status" value="1"/>
</dbReference>
<dbReference type="InterPro" id="IPR012341">
    <property type="entry name" value="6hp_glycosidase-like_sf"/>
</dbReference>
<name>A0ABP9DRR9_9ACTN</name>
<dbReference type="InterPro" id="IPR008928">
    <property type="entry name" value="6-hairpin_glycosidase_sf"/>
</dbReference>
<gene>
    <name evidence="3" type="ORF">GCM10023235_36740</name>
</gene>
<dbReference type="Proteomes" id="UP001501752">
    <property type="component" value="Unassembled WGS sequence"/>
</dbReference>
<dbReference type="RefSeq" id="WP_345697927.1">
    <property type="nucleotide sequence ID" value="NZ_BAABIS010000001.1"/>
</dbReference>
<evidence type="ECO:0000313" key="4">
    <source>
        <dbReference type="Proteomes" id="UP001501752"/>
    </source>
</evidence>
<comment type="similarity">
    <text evidence="1">Belongs to the N-acylglucosamine 2-epimerase family.</text>
</comment>
<protein>
    <recommendedName>
        <fullName evidence="5">N-acyl-D-glucosamine 2-epimerase</fullName>
    </recommendedName>
</protein>
<evidence type="ECO:0008006" key="5">
    <source>
        <dbReference type="Google" id="ProtNLM"/>
    </source>
</evidence>
<evidence type="ECO:0000256" key="1">
    <source>
        <dbReference type="ARBA" id="ARBA00008558"/>
    </source>
</evidence>
<comment type="caution">
    <text evidence="3">The sequence shown here is derived from an EMBL/GenBank/DDBJ whole genome shotgun (WGS) entry which is preliminary data.</text>
</comment>
<dbReference type="EMBL" id="BAABIS010000001">
    <property type="protein sequence ID" value="GAA4855876.1"/>
    <property type="molecule type" value="Genomic_DNA"/>
</dbReference>
<reference evidence="4" key="1">
    <citation type="journal article" date="2019" name="Int. J. Syst. Evol. Microbiol.">
        <title>The Global Catalogue of Microorganisms (GCM) 10K type strain sequencing project: providing services to taxonomists for standard genome sequencing and annotation.</title>
        <authorList>
            <consortium name="The Broad Institute Genomics Platform"/>
            <consortium name="The Broad Institute Genome Sequencing Center for Infectious Disease"/>
            <person name="Wu L."/>
            <person name="Ma J."/>
        </authorList>
    </citation>
    <scope>NUCLEOTIDE SEQUENCE [LARGE SCALE GENOMIC DNA]</scope>
    <source>
        <strain evidence="4">JCM 13006</strain>
    </source>
</reference>
<dbReference type="Gene3D" id="1.50.10.10">
    <property type="match status" value="1"/>
</dbReference>
<dbReference type="InterPro" id="IPR010819">
    <property type="entry name" value="AGE/CE"/>
</dbReference>
<dbReference type="PANTHER" id="PTHR42899:SF1">
    <property type="entry name" value="SPERMATOGENESIS-ASSOCIATED PROTEIN 20"/>
    <property type="match status" value="1"/>
</dbReference>
<dbReference type="PANTHER" id="PTHR42899">
    <property type="entry name" value="SPERMATOGENESIS-ASSOCIATED PROTEIN 20"/>
    <property type="match status" value="1"/>
</dbReference>
<accession>A0ABP9DRR9</accession>
<dbReference type="InterPro" id="IPR024705">
    <property type="entry name" value="Ssp411"/>
</dbReference>